<accession>A0A516GBP1</accession>
<dbReference type="Pfam" id="PF02245">
    <property type="entry name" value="Pur_DNA_glyco"/>
    <property type="match status" value="1"/>
</dbReference>
<dbReference type="GO" id="GO:0006284">
    <property type="term" value="P:base-excision repair"/>
    <property type="evidence" value="ECO:0007669"/>
    <property type="project" value="InterPro"/>
</dbReference>
<evidence type="ECO:0000256" key="5">
    <source>
        <dbReference type="HAMAP-Rule" id="MF_00527"/>
    </source>
</evidence>
<dbReference type="NCBIfam" id="TIGR00567">
    <property type="entry name" value="3mg"/>
    <property type="match status" value="1"/>
</dbReference>
<evidence type="ECO:0000313" key="6">
    <source>
        <dbReference type="EMBL" id="QDO88943.1"/>
    </source>
</evidence>
<dbReference type="InterPro" id="IPR036995">
    <property type="entry name" value="MPG_sf"/>
</dbReference>
<dbReference type="FunFam" id="3.10.300.10:FF:000001">
    <property type="entry name" value="Putative 3-methyladenine DNA glycosylase"/>
    <property type="match status" value="1"/>
</dbReference>
<dbReference type="NCBIfam" id="NF002003">
    <property type="entry name" value="PRK00802.1-3"/>
    <property type="match status" value="1"/>
</dbReference>
<dbReference type="EMBL" id="CP041616">
    <property type="protein sequence ID" value="QDO88943.1"/>
    <property type="molecule type" value="Genomic_DNA"/>
</dbReference>
<dbReference type="OrthoDB" id="9794313at2"/>
<dbReference type="RefSeq" id="WP_143783620.1">
    <property type="nucleotide sequence ID" value="NZ_CP041616.1"/>
</dbReference>
<gene>
    <name evidence="6" type="ORF">FNH13_11935</name>
</gene>
<dbReference type="PANTHER" id="PTHR10429:SF0">
    <property type="entry name" value="DNA-3-METHYLADENINE GLYCOSYLASE"/>
    <property type="match status" value="1"/>
</dbReference>
<dbReference type="InterPro" id="IPR011034">
    <property type="entry name" value="Formyl_transferase-like_C_sf"/>
</dbReference>
<sequence>MTDRSGRPDLVAVEFLARPALEVAPDLLGAVIEHDGVTVRLTEVEAYAGEQDPGSHSFRGPTDRNRVMFGPPGFLYVYFTYGMHTCANVVCGTDGESQAVLLRAGEVLTGLDEARSRRTSARTGQVPSDRDLARGPARLAKALGLTMNDYGADLLGGSAVRLVAPDGPPDPGAIATGPRVGVRGVGGDGTAYPWRFWLRDEPTVSPYRPAAPLRQRQ</sequence>
<name>A0A516GBP1_9MICO</name>
<keyword evidence="4 5" id="KW-0234">DNA repair</keyword>
<keyword evidence="2 5" id="KW-0227">DNA damage</keyword>
<evidence type="ECO:0000256" key="3">
    <source>
        <dbReference type="ARBA" id="ARBA00022801"/>
    </source>
</evidence>
<organism evidence="6 7">
    <name type="scientific">Ornithinimicrobium ciconiae</name>
    <dbReference type="NCBI Taxonomy" id="2594265"/>
    <lineage>
        <taxon>Bacteria</taxon>
        <taxon>Bacillati</taxon>
        <taxon>Actinomycetota</taxon>
        <taxon>Actinomycetes</taxon>
        <taxon>Micrococcales</taxon>
        <taxon>Ornithinimicrobiaceae</taxon>
        <taxon>Ornithinimicrobium</taxon>
    </lineage>
</organism>
<dbReference type="AlphaFoldDB" id="A0A516GBP1"/>
<dbReference type="Gene3D" id="3.10.300.10">
    <property type="entry name" value="Methylpurine-DNA glycosylase (MPG)"/>
    <property type="match status" value="1"/>
</dbReference>
<dbReference type="EC" id="3.2.2.-" evidence="5"/>
<evidence type="ECO:0000256" key="2">
    <source>
        <dbReference type="ARBA" id="ARBA00022763"/>
    </source>
</evidence>
<dbReference type="GO" id="GO:0003677">
    <property type="term" value="F:DNA binding"/>
    <property type="evidence" value="ECO:0007669"/>
    <property type="project" value="InterPro"/>
</dbReference>
<dbReference type="PANTHER" id="PTHR10429">
    <property type="entry name" value="DNA-3-METHYLADENINE GLYCOSYLASE"/>
    <property type="match status" value="1"/>
</dbReference>
<dbReference type="SUPFAM" id="SSF50486">
    <property type="entry name" value="FMT C-terminal domain-like"/>
    <property type="match status" value="1"/>
</dbReference>
<evidence type="ECO:0000256" key="1">
    <source>
        <dbReference type="ARBA" id="ARBA00009232"/>
    </source>
</evidence>
<comment type="similarity">
    <text evidence="1 5">Belongs to the DNA glycosylase MPG family.</text>
</comment>
<dbReference type="KEGG" id="orz:FNH13_11935"/>
<dbReference type="Proteomes" id="UP000315395">
    <property type="component" value="Chromosome"/>
</dbReference>
<dbReference type="GO" id="GO:0003905">
    <property type="term" value="F:alkylbase DNA N-glycosylase activity"/>
    <property type="evidence" value="ECO:0007669"/>
    <property type="project" value="InterPro"/>
</dbReference>
<reference evidence="6 7" key="1">
    <citation type="submission" date="2019-07" db="EMBL/GenBank/DDBJ databases">
        <title>complete genome sequencing of Ornithinimicrobium sp. H23M54.</title>
        <authorList>
            <person name="Bae J.-W."/>
            <person name="Lee S.-Y."/>
        </authorList>
    </citation>
    <scope>NUCLEOTIDE SEQUENCE [LARGE SCALE GENOMIC DNA]</scope>
    <source>
        <strain evidence="6 7">H23M54</strain>
    </source>
</reference>
<dbReference type="HAMAP" id="MF_00527">
    <property type="entry name" value="3MGH"/>
    <property type="match status" value="1"/>
</dbReference>
<keyword evidence="6" id="KW-0326">Glycosidase</keyword>
<evidence type="ECO:0000256" key="4">
    <source>
        <dbReference type="ARBA" id="ARBA00023204"/>
    </source>
</evidence>
<dbReference type="InterPro" id="IPR003180">
    <property type="entry name" value="MPG"/>
</dbReference>
<protein>
    <recommendedName>
        <fullName evidence="5">Putative 3-methyladenine DNA glycosylase</fullName>
        <ecNumber evidence="5">3.2.2.-</ecNumber>
    </recommendedName>
</protein>
<proteinExistence type="inferred from homology"/>
<keyword evidence="3 5" id="KW-0378">Hydrolase</keyword>
<dbReference type="CDD" id="cd00540">
    <property type="entry name" value="AAG"/>
    <property type="match status" value="1"/>
</dbReference>
<keyword evidence="7" id="KW-1185">Reference proteome</keyword>
<evidence type="ECO:0000313" key="7">
    <source>
        <dbReference type="Proteomes" id="UP000315395"/>
    </source>
</evidence>